<dbReference type="AlphaFoldDB" id="A0A8R1EPA9"/>
<sequence>FESGLQAKSTSNMDRCNARNGYLPYPAAFNG</sequence>
<protein>
    <submittedName>
        <fullName evidence="1">Uncharacterized protein</fullName>
    </submittedName>
</protein>
<evidence type="ECO:0000313" key="1">
    <source>
        <dbReference type="EnsemblMetazoa" id="CJA39024.1"/>
    </source>
</evidence>
<dbReference type="EnsemblMetazoa" id="CJA39024.1">
    <property type="protein sequence ID" value="CJA39024.1"/>
    <property type="gene ID" value="WBGene00214871"/>
</dbReference>
<accession>A0A8R1EPA9</accession>
<dbReference type="Proteomes" id="UP000005237">
    <property type="component" value="Unassembled WGS sequence"/>
</dbReference>
<proteinExistence type="predicted"/>
<reference evidence="1" key="2">
    <citation type="submission" date="2022-06" db="UniProtKB">
        <authorList>
            <consortium name="EnsemblMetazoa"/>
        </authorList>
    </citation>
    <scope>IDENTIFICATION</scope>
    <source>
        <strain evidence="1">DF5081</strain>
    </source>
</reference>
<name>A0A8R1EPA9_CAEJA</name>
<organism evidence="1 2">
    <name type="scientific">Caenorhabditis japonica</name>
    <dbReference type="NCBI Taxonomy" id="281687"/>
    <lineage>
        <taxon>Eukaryota</taxon>
        <taxon>Metazoa</taxon>
        <taxon>Ecdysozoa</taxon>
        <taxon>Nematoda</taxon>
        <taxon>Chromadorea</taxon>
        <taxon>Rhabditida</taxon>
        <taxon>Rhabditina</taxon>
        <taxon>Rhabditomorpha</taxon>
        <taxon>Rhabditoidea</taxon>
        <taxon>Rhabditidae</taxon>
        <taxon>Peloderinae</taxon>
        <taxon>Caenorhabditis</taxon>
    </lineage>
</organism>
<evidence type="ECO:0000313" key="2">
    <source>
        <dbReference type="Proteomes" id="UP000005237"/>
    </source>
</evidence>
<keyword evidence="2" id="KW-1185">Reference proteome</keyword>
<reference evidence="2" key="1">
    <citation type="submission" date="2010-08" db="EMBL/GenBank/DDBJ databases">
        <authorList>
            <consortium name="Caenorhabditis japonica Sequencing Consortium"/>
            <person name="Wilson R.K."/>
        </authorList>
    </citation>
    <scope>NUCLEOTIDE SEQUENCE [LARGE SCALE GENOMIC DNA]</scope>
    <source>
        <strain evidence="2">DF5081</strain>
    </source>
</reference>